<dbReference type="InterPro" id="IPR014816">
    <property type="entry name" value="tRNA_MeTrfase_Gcd14"/>
</dbReference>
<keyword evidence="4" id="KW-0819">tRNA processing</keyword>
<reference evidence="7" key="2">
    <citation type="submission" date="2021-04" db="EMBL/GenBank/DDBJ databases">
        <authorList>
            <person name="Gilroy R."/>
        </authorList>
    </citation>
    <scope>NUCLEOTIDE SEQUENCE</scope>
    <source>
        <strain evidence="7">ChiGjej1B1-98</strain>
    </source>
</reference>
<keyword evidence="1" id="KW-0489">Methyltransferase</keyword>
<keyword evidence="3" id="KW-0949">S-adenosyl-L-methionine</keyword>
<dbReference type="Gene3D" id="3.40.50.150">
    <property type="entry name" value="Vaccinia Virus protein VP39"/>
    <property type="match status" value="1"/>
</dbReference>
<evidence type="ECO:0000256" key="3">
    <source>
        <dbReference type="ARBA" id="ARBA00022691"/>
    </source>
</evidence>
<dbReference type="Pfam" id="PF08704">
    <property type="entry name" value="GCD14"/>
    <property type="match status" value="1"/>
</dbReference>
<dbReference type="Pfam" id="PF14801">
    <property type="entry name" value="TrmI-like_N"/>
    <property type="match status" value="1"/>
</dbReference>
<protein>
    <submittedName>
        <fullName evidence="7">tRNA (Adenine-N1)-methyltransferase</fullName>
    </submittedName>
</protein>
<dbReference type="Proteomes" id="UP000824005">
    <property type="component" value="Unassembled WGS sequence"/>
</dbReference>
<organism evidence="7 8">
    <name type="scientific">Candidatus Agrococcus pullicola</name>
    <dbReference type="NCBI Taxonomy" id="2838429"/>
    <lineage>
        <taxon>Bacteria</taxon>
        <taxon>Bacillati</taxon>
        <taxon>Actinomycetota</taxon>
        <taxon>Actinomycetes</taxon>
        <taxon>Micrococcales</taxon>
        <taxon>Microbacteriaceae</taxon>
        <taxon>Agrococcus</taxon>
    </lineage>
</organism>
<dbReference type="GO" id="GO:0031515">
    <property type="term" value="C:tRNA (m1A) methyltransferase complex"/>
    <property type="evidence" value="ECO:0007669"/>
    <property type="project" value="InterPro"/>
</dbReference>
<comment type="caution">
    <text evidence="7">The sequence shown here is derived from an EMBL/GenBank/DDBJ whole genome shotgun (WGS) entry which is preliminary data.</text>
</comment>
<dbReference type="GO" id="GO:0030488">
    <property type="term" value="P:tRNA methylation"/>
    <property type="evidence" value="ECO:0007669"/>
    <property type="project" value="InterPro"/>
</dbReference>
<gene>
    <name evidence="7" type="ORF">H9830_14875</name>
</gene>
<evidence type="ECO:0000256" key="5">
    <source>
        <dbReference type="SAM" id="MobiDB-lite"/>
    </source>
</evidence>
<dbReference type="CDD" id="cd02440">
    <property type="entry name" value="AdoMet_MTases"/>
    <property type="match status" value="1"/>
</dbReference>
<dbReference type="GO" id="GO:0160107">
    <property type="term" value="F:tRNA (adenine(58)-N1)-methyltransferase activity"/>
    <property type="evidence" value="ECO:0007669"/>
    <property type="project" value="InterPro"/>
</dbReference>
<dbReference type="Gene3D" id="3.10.330.20">
    <property type="match status" value="1"/>
</dbReference>
<dbReference type="InterPro" id="IPR029063">
    <property type="entry name" value="SAM-dependent_MTases_sf"/>
</dbReference>
<evidence type="ECO:0000256" key="1">
    <source>
        <dbReference type="ARBA" id="ARBA00022603"/>
    </source>
</evidence>
<dbReference type="FunFam" id="3.40.50.150:FF:000019">
    <property type="entry name" value="tRNA (adenine(58)-N(1))-methyltransferase TrmI"/>
    <property type="match status" value="1"/>
</dbReference>
<evidence type="ECO:0000313" key="7">
    <source>
        <dbReference type="EMBL" id="HIY67546.1"/>
    </source>
</evidence>
<name>A0A9D2C9R9_9MICO</name>
<proteinExistence type="predicted"/>
<reference evidence="7" key="1">
    <citation type="journal article" date="2021" name="PeerJ">
        <title>Extensive microbial diversity within the chicken gut microbiome revealed by metagenomics and culture.</title>
        <authorList>
            <person name="Gilroy R."/>
            <person name="Ravi A."/>
            <person name="Getino M."/>
            <person name="Pursley I."/>
            <person name="Horton D.L."/>
            <person name="Alikhan N.F."/>
            <person name="Baker D."/>
            <person name="Gharbi K."/>
            <person name="Hall N."/>
            <person name="Watson M."/>
            <person name="Adriaenssens E.M."/>
            <person name="Foster-Nyarko E."/>
            <person name="Jarju S."/>
            <person name="Secka A."/>
            <person name="Antonio M."/>
            <person name="Oren A."/>
            <person name="Chaudhuri R.R."/>
            <person name="La Ragione R."/>
            <person name="Hildebrand F."/>
            <person name="Pallen M.J."/>
        </authorList>
    </citation>
    <scope>NUCLEOTIDE SEQUENCE</scope>
    <source>
        <strain evidence="7">ChiGjej1B1-98</strain>
    </source>
</reference>
<keyword evidence="2" id="KW-0808">Transferase</keyword>
<feature type="domain" description="tRNA (adenine(58)-N(1))-methyltransferase catalytic subunit TRM61 C-terminal" evidence="6">
    <location>
        <begin position="80"/>
        <end position="246"/>
    </location>
</feature>
<dbReference type="EMBL" id="DXDC01000454">
    <property type="protein sequence ID" value="HIY67546.1"/>
    <property type="molecule type" value="Genomic_DNA"/>
</dbReference>
<accession>A0A9D2C9R9</accession>
<dbReference type="SUPFAM" id="SSF53335">
    <property type="entry name" value="S-adenosyl-L-methionine-dependent methyltransferases"/>
    <property type="match status" value="1"/>
</dbReference>
<evidence type="ECO:0000313" key="8">
    <source>
        <dbReference type="Proteomes" id="UP000824005"/>
    </source>
</evidence>
<dbReference type="PANTHER" id="PTHR12133:SF1">
    <property type="entry name" value="TRNA (ADENINE(58)-N(1))-METHYLTRANSFERASE, MITOCHONDRIAL"/>
    <property type="match status" value="1"/>
</dbReference>
<evidence type="ECO:0000256" key="2">
    <source>
        <dbReference type="ARBA" id="ARBA00022679"/>
    </source>
</evidence>
<feature type="region of interest" description="Disordered" evidence="5">
    <location>
        <begin position="296"/>
        <end position="328"/>
    </location>
</feature>
<evidence type="ECO:0000256" key="4">
    <source>
        <dbReference type="ARBA" id="ARBA00022694"/>
    </source>
</evidence>
<dbReference type="PROSITE" id="PS51620">
    <property type="entry name" value="SAM_TRM61"/>
    <property type="match status" value="1"/>
</dbReference>
<dbReference type="AlphaFoldDB" id="A0A9D2C9R9"/>
<evidence type="ECO:0000259" key="6">
    <source>
        <dbReference type="Pfam" id="PF08704"/>
    </source>
</evidence>
<dbReference type="InterPro" id="IPR049470">
    <property type="entry name" value="TRM61_C"/>
</dbReference>
<dbReference type="PANTHER" id="PTHR12133">
    <property type="entry name" value="TRNA (ADENINE(58)-N(1))-METHYLTRANSFERASE"/>
    <property type="match status" value="1"/>
</dbReference>
<sequence>MLTVTSSNLRPESTLQYGDAIQITGPKKRMYTIVLQEGHRFHTQHGAISHASFVGQPDGCLVDIGGRDHLVIRPLLHDYVMSMPRGAAIIYPKDAAQIIGFADIHPGLTVVEAGVGSGALSLFLLRSLAGTGRLVSFERREEFRDIAAANVRGFHGETPNWDLVLGDIATDLGDTVERGTADRVLLDMLAPWECIPAAAEALRPGGLILAYIATVTQLSRTVEALRAHGSFTQPVSSETLIRGWHVDGLAVRPDHRMVAHTGFLMTARRVADGVEVPDFRRRANKAEFDDADVELWTPGALGDRNPSDKRLRRAARDAKRQADAIGND</sequence>
<feature type="compositionally biased region" description="Basic and acidic residues" evidence="5">
    <location>
        <begin position="305"/>
        <end position="322"/>
    </location>
</feature>